<gene>
    <name evidence="7" type="ORF">NQ317_002770</name>
</gene>
<dbReference type="InterPro" id="IPR008758">
    <property type="entry name" value="Peptidase_S28"/>
</dbReference>
<name>A0ABQ9JK64_9CUCU</name>
<dbReference type="SUPFAM" id="SSF53474">
    <property type="entry name" value="alpha/beta-Hydrolases"/>
    <property type="match status" value="1"/>
</dbReference>
<sequence length="466" mass="52912">MTVLFVFAAALFCPITYSTYTFETKYIQVPLSHFSNIGNTTFKLRYLVNKSYHVKGGPVFLYTGNEGDVNMFAQNSGFIFELATEFNALVVFAEHRYYGQSMPFGNKSYSLENIRYLSTAQALSDYVYLIEELRRIYLATVISLDTYPFIAFGGSYGGMLAAWLRMKYPNSVLGAIASSAPIWLFDDLTPCETFYGITSDVFGHYGTEHCNKTIQLSWEVIRNVTKTDKGKAFVSATWKLCDHLKTAADVDKLIDWLSNIYVNLAMINYPYPTDFLVALPAYPVKIFCDKLNSYKSQNSLALVEALGIALQVYTNFTGETKCHNMNITSRDLGEYAWDYQACTELVMPMCSTEKDMFETAPWEFKKYSDDCFRKFGVHSARPDWVILEYGGKNLRYFSNIVFSNGLMDPWSSGGVLKNVSCTVLAVNITDGAHHIDLRGNHPADTNYVLEARKFHRNAIKKWLNII</sequence>
<keyword evidence="2" id="KW-0645">Protease</keyword>
<evidence type="ECO:0000256" key="4">
    <source>
        <dbReference type="ARBA" id="ARBA00022801"/>
    </source>
</evidence>
<feature type="chain" id="PRO_5045319083" description="Lysosomal Pro-X carboxypeptidase" evidence="6">
    <location>
        <begin position="19"/>
        <end position="466"/>
    </location>
</feature>
<comment type="similarity">
    <text evidence="1">Belongs to the peptidase S28 family.</text>
</comment>
<evidence type="ECO:0000313" key="8">
    <source>
        <dbReference type="Proteomes" id="UP001162164"/>
    </source>
</evidence>
<dbReference type="Gene3D" id="1.20.120.980">
    <property type="entry name" value="Serine carboxypeptidase S28, SKS domain"/>
    <property type="match status" value="1"/>
</dbReference>
<dbReference type="InterPro" id="IPR042269">
    <property type="entry name" value="Ser_carbopepase_S28_SKS"/>
</dbReference>
<evidence type="ECO:0000256" key="6">
    <source>
        <dbReference type="SAM" id="SignalP"/>
    </source>
</evidence>
<dbReference type="InterPro" id="IPR029058">
    <property type="entry name" value="AB_hydrolase_fold"/>
</dbReference>
<evidence type="ECO:0008006" key="9">
    <source>
        <dbReference type="Google" id="ProtNLM"/>
    </source>
</evidence>
<keyword evidence="4" id="KW-0378">Hydrolase</keyword>
<dbReference type="EMBL" id="JAPWTJ010000485">
    <property type="protein sequence ID" value="KAJ8978008.1"/>
    <property type="molecule type" value="Genomic_DNA"/>
</dbReference>
<accession>A0ABQ9JK64</accession>
<evidence type="ECO:0000256" key="5">
    <source>
        <dbReference type="ARBA" id="ARBA00023180"/>
    </source>
</evidence>
<dbReference type="Proteomes" id="UP001162164">
    <property type="component" value="Unassembled WGS sequence"/>
</dbReference>
<dbReference type="Gene3D" id="3.40.50.1820">
    <property type="entry name" value="alpha/beta hydrolase"/>
    <property type="match status" value="1"/>
</dbReference>
<feature type="signal peptide" evidence="6">
    <location>
        <begin position="1"/>
        <end position="18"/>
    </location>
</feature>
<protein>
    <recommendedName>
        <fullName evidence="9">Lysosomal Pro-X carboxypeptidase</fullName>
    </recommendedName>
</protein>
<keyword evidence="3 6" id="KW-0732">Signal</keyword>
<keyword evidence="5" id="KW-0325">Glycoprotein</keyword>
<evidence type="ECO:0000256" key="2">
    <source>
        <dbReference type="ARBA" id="ARBA00022670"/>
    </source>
</evidence>
<dbReference type="PANTHER" id="PTHR11010">
    <property type="entry name" value="PROTEASE S28 PRO-X CARBOXYPEPTIDASE-RELATED"/>
    <property type="match status" value="1"/>
</dbReference>
<comment type="caution">
    <text evidence="7">The sequence shown here is derived from an EMBL/GenBank/DDBJ whole genome shotgun (WGS) entry which is preliminary data.</text>
</comment>
<organism evidence="7 8">
    <name type="scientific">Molorchus minor</name>
    <dbReference type="NCBI Taxonomy" id="1323400"/>
    <lineage>
        <taxon>Eukaryota</taxon>
        <taxon>Metazoa</taxon>
        <taxon>Ecdysozoa</taxon>
        <taxon>Arthropoda</taxon>
        <taxon>Hexapoda</taxon>
        <taxon>Insecta</taxon>
        <taxon>Pterygota</taxon>
        <taxon>Neoptera</taxon>
        <taxon>Endopterygota</taxon>
        <taxon>Coleoptera</taxon>
        <taxon>Polyphaga</taxon>
        <taxon>Cucujiformia</taxon>
        <taxon>Chrysomeloidea</taxon>
        <taxon>Cerambycidae</taxon>
        <taxon>Lamiinae</taxon>
        <taxon>Monochamini</taxon>
        <taxon>Molorchus</taxon>
    </lineage>
</organism>
<evidence type="ECO:0000256" key="3">
    <source>
        <dbReference type="ARBA" id="ARBA00022729"/>
    </source>
</evidence>
<dbReference type="Pfam" id="PF05577">
    <property type="entry name" value="Peptidase_S28"/>
    <property type="match status" value="1"/>
</dbReference>
<evidence type="ECO:0000256" key="1">
    <source>
        <dbReference type="ARBA" id="ARBA00011079"/>
    </source>
</evidence>
<reference evidence="7" key="1">
    <citation type="journal article" date="2023" name="Insect Mol. Biol.">
        <title>Genome sequencing provides insights into the evolution of gene families encoding plant cell wall-degrading enzymes in longhorned beetles.</title>
        <authorList>
            <person name="Shin N.R."/>
            <person name="Okamura Y."/>
            <person name="Kirsch R."/>
            <person name="Pauchet Y."/>
        </authorList>
    </citation>
    <scope>NUCLEOTIDE SEQUENCE</scope>
    <source>
        <strain evidence="7">MMC_N1</strain>
    </source>
</reference>
<keyword evidence="8" id="KW-1185">Reference proteome</keyword>
<dbReference type="PANTHER" id="PTHR11010:SF38">
    <property type="entry name" value="LYSOSOMAL PRO-X CARBOXYPEPTIDASE"/>
    <property type="match status" value="1"/>
</dbReference>
<proteinExistence type="inferred from homology"/>
<evidence type="ECO:0000313" key="7">
    <source>
        <dbReference type="EMBL" id="KAJ8978008.1"/>
    </source>
</evidence>